<keyword evidence="2" id="KW-1185">Reference proteome</keyword>
<comment type="caution">
    <text evidence="1">The sequence shown here is derived from an EMBL/GenBank/DDBJ whole genome shotgun (WGS) entry which is preliminary data.</text>
</comment>
<evidence type="ECO:0000313" key="1">
    <source>
        <dbReference type="EMBL" id="VCX36862.1"/>
    </source>
</evidence>
<protein>
    <submittedName>
        <fullName evidence="1">Uncharacterized protein</fullName>
    </submittedName>
</protein>
<proteinExistence type="predicted"/>
<name>A0A9X9M567_GULGU</name>
<organism evidence="1 2">
    <name type="scientific">Gulo gulo</name>
    <name type="common">Wolverine</name>
    <name type="synonym">Gluton</name>
    <dbReference type="NCBI Taxonomy" id="48420"/>
    <lineage>
        <taxon>Eukaryota</taxon>
        <taxon>Metazoa</taxon>
        <taxon>Chordata</taxon>
        <taxon>Craniata</taxon>
        <taxon>Vertebrata</taxon>
        <taxon>Euteleostomi</taxon>
        <taxon>Mammalia</taxon>
        <taxon>Eutheria</taxon>
        <taxon>Laurasiatheria</taxon>
        <taxon>Carnivora</taxon>
        <taxon>Caniformia</taxon>
        <taxon>Musteloidea</taxon>
        <taxon>Mustelidae</taxon>
        <taxon>Guloninae</taxon>
        <taxon>Gulo</taxon>
    </lineage>
</organism>
<reference evidence="1 2" key="1">
    <citation type="submission" date="2018-10" db="EMBL/GenBank/DDBJ databases">
        <authorList>
            <person name="Ekblom R."/>
            <person name="Jareborg N."/>
        </authorList>
    </citation>
    <scope>NUCLEOTIDE SEQUENCE [LARGE SCALE GENOMIC DNA]</scope>
    <source>
        <tissue evidence="1">Muscle</tissue>
    </source>
</reference>
<dbReference type="AlphaFoldDB" id="A0A9X9M567"/>
<gene>
    <name evidence="1" type="ORF">BN2614_LOCUS2</name>
</gene>
<sequence length="169" mass="18501">MFLCVEVVSTIPFASSQSQMKSELAAVASEFGRLTRFLAEEQAGLERRLREMHEAQLGRAGAAASRLAEQAAQLSRLLAEAQERSQQGGLRLLQDIKETFNRCVATLFLCDPVASGSPSLPLLDIPLLSFLPQDPSFCLLDPPLLPLSFCSSLWEYHGPTPCPVPFLQV</sequence>
<evidence type="ECO:0000313" key="2">
    <source>
        <dbReference type="Proteomes" id="UP000269945"/>
    </source>
</evidence>
<accession>A0A9X9M567</accession>
<dbReference type="EMBL" id="CYRY02042877">
    <property type="protein sequence ID" value="VCX36862.1"/>
    <property type="molecule type" value="Genomic_DNA"/>
</dbReference>
<dbReference type="Proteomes" id="UP000269945">
    <property type="component" value="Unassembled WGS sequence"/>
</dbReference>